<sequence>MADSILFVTMAPNIFAVIAGVGPGTGAAVVRKFAQAYPVVLLARKEESYSSLVKEINEAGGSALGVATDVSVGSSITAAFEKIKAKFGSDATCALMEDLAAVFNASGTLVKKPFLELTEDDFTKPYAVSGKGAFHFSQAVLPHLLASAATTPKYNPTLIFTGATAALKGSAGFSTFASAKFAQRALAQSLAREFAPQGIHVSHVIIDGVIDIPSSKEYLKDAGPNAKINTDAIAEAYWQLHTQHLSAMTHEIEIRPFIEKW</sequence>
<dbReference type="InterPro" id="IPR002347">
    <property type="entry name" value="SDR_fam"/>
</dbReference>
<dbReference type="PANTHER" id="PTHR43431:SF7">
    <property type="entry name" value="OXIDOREDUCTASE, SHORT CHAIN DEHYDROGENASE_REDUCTASE FAMILY (AFU_ORTHOLOGUE AFUA_5G14000)"/>
    <property type="match status" value="1"/>
</dbReference>
<dbReference type="PANTHER" id="PTHR43431">
    <property type="entry name" value="OXIDOREDUCTASE, SHORT CHAIN DEHYDROGENASE/REDUCTASE FAMILY (AFU_ORTHOLOGUE AFUA_5G14000)"/>
    <property type="match status" value="1"/>
</dbReference>
<dbReference type="AlphaFoldDB" id="A0A4V4HZF0"/>
<dbReference type="Proteomes" id="UP000304951">
    <property type="component" value="Unassembled WGS sequence"/>
</dbReference>
<dbReference type="InterPro" id="IPR036291">
    <property type="entry name" value="NAD(P)-bd_dom_sf"/>
</dbReference>
<dbReference type="EMBL" id="QZAF01000315">
    <property type="protein sequence ID" value="THV68513.1"/>
    <property type="molecule type" value="Genomic_DNA"/>
</dbReference>
<accession>A0A4V4HZF0</accession>
<protein>
    <submittedName>
        <fullName evidence="1">NAD(P)-binding protein</fullName>
    </submittedName>
</protein>
<proteinExistence type="predicted"/>
<name>A0A4V4HZF0_AURPU</name>
<dbReference type="SUPFAM" id="SSF51735">
    <property type="entry name" value="NAD(P)-binding Rossmann-fold domains"/>
    <property type="match status" value="1"/>
</dbReference>
<evidence type="ECO:0000313" key="1">
    <source>
        <dbReference type="EMBL" id="THV68513.1"/>
    </source>
</evidence>
<dbReference type="Pfam" id="PF00106">
    <property type="entry name" value="adh_short"/>
    <property type="match status" value="1"/>
</dbReference>
<gene>
    <name evidence="1" type="ORF">D6D28_06623</name>
</gene>
<organism evidence="1 2">
    <name type="scientific">Aureobasidium pullulans</name>
    <name type="common">Black yeast</name>
    <name type="synonym">Pullularia pullulans</name>
    <dbReference type="NCBI Taxonomy" id="5580"/>
    <lineage>
        <taxon>Eukaryota</taxon>
        <taxon>Fungi</taxon>
        <taxon>Dikarya</taxon>
        <taxon>Ascomycota</taxon>
        <taxon>Pezizomycotina</taxon>
        <taxon>Dothideomycetes</taxon>
        <taxon>Dothideomycetidae</taxon>
        <taxon>Dothideales</taxon>
        <taxon>Saccotheciaceae</taxon>
        <taxon>Aureobasidium</taxon>
    </lineage>
</organism>
<reference evidence="1 2" key="1">
    <citation type="submission" date="2018-10" db="EMBL/GenBank/DDBJ databases">
        <title>Fifty Aureobasidium pullulans genomes reveal a recombining polyextremotolerant generalist.</title>
        <authorList>
            <person name="Gostincar C."/>
            <person name="Turk M."/>
            <person name="Zajc J."/>
            <person name="Gunde-Cimerman N."/>
        </authorList>
    </citation>
    <scope>NUCLEOTIDE SEQUENCE [LARGE SCALE GENOMIC DNA]</scope>
    <source>
        <strain evidence="1 2">EXF-11900</strain>
    </source>
</reference>
<evidence type="ECO:0000313" key="2">
    <source>
        <dbReference type="Proteomes" id="UP000304951"/>
    </source>
</evidence>
<comment type="caution">
    <text evidence="1">The sequence shown here is derived from an EMBL/GenBank/DDBJ whole genome shotgun (WGS) entry which is preliminary data.</text>
</comment>
<dbReference type="Gene3D" id="3.40.50.720">
    <property type="entry name" value="NAD(P)-binding Rossmann-like Domain"/>
    <property type="match status" value="1"/>
</dbReference>